<reference evidence="4" key="1">
    <citation type="journal article" date="2019" name="Int. J. Syst. Evol. Microbiol.">
        <title>The Global Catalogue of Microorganisms (GCM) 10K type strain sequencing project: providing services to taxonomists for standard genome sequencing and annotation.</title>
        <authorList>
            <consortium name="The Broad Institute Genomics Platform"/>
            <consortium name="The Broad Institute Genome Sequencing Center for Infectious Disease"/>
            <person name="Wu L."/>
            <person name="Ma J."/>
        </authorList>
    </citation>
    <scope>NUCLEOTIDE SEQUENCE [LARGE SCALE GENOMIC DNA]</scope>
    <source>
        <strain evidence="4">JCM 17938</strain>
    </source>
</reference>
<dbReference type="InterPro" id="IPR024983">
    <property type="entry name" value="CHAT_dom"/>
</dbReference>
<name>A0ABP8TEB5_9ACTN</name>
<protein>
    <recommendedName>
        <fullName evidence="2">CHAT domain-containing protein</fullName>
    </recommendedName>
</protein>
<feature type="region of interest" description="Disordered" evidence="1">
    <location>
        <begin position="247"/>
        <end position="277"/>
    </location>
</feature>
<feature type="region of interest" description="Disordered" evidence="1">
    <location>
        <begin position="416"/>
        <end position="437"/>
    </location>
</feature>
<dbReference type="Pfam" id="PF12770">
    <property type="entry name" value="CHAT"/>
    <property type="match status" value="1"/>
</dbReference>
<evidence type="ECO:0000259" key="2">
    <source>
        <dbReference type="Pfam" id="PF12770"/>
    </source>
</evidence>
<keyword evidence="4" id="KW-1185">Reference proteome</keyword>
<dbReference type="Proteomes" id="UP001500212">
    <property type="component" value="Unassembled WGS sequence"/>
</dbReference>
<feature type="compositionally biased region" description="Basic and acidic residues" evidence="1">
    <location>
        <begin position="247"/>
        <end position="256"/>
    </location>
</feature>
<sequence length="790" mass="84339">MVDLRVDDVRLLITAVPEDSEHFEIALLVNPYPVPVDALARCGLALSSAAGLLHAALIDAGGLAIFRGVPAGTWRVEVVPPAAGAGEVPAAGTTPLPAVRRGIGAISAAEDRYAVRTPSGVTIVVTEPVPGAFEAEVTSTGDGLDLVGLHYQTDEAEPRTLYVPVVGSATGPPAARVRLPDLAPAAPWEADDAVAPDAPGLWDTEILGRSVRAAADRGTRRAWRSVAVRAPEDVAHAVLTALASDRVGDSADRGRPPDPIVTSRPRTIPTSATGGWDLYVPDESAGPRFEPPPPAQETPPRRFVAADLPMRAPVGEAVSLLVRVTTDDDRDRYRAHRPVKPFAVPAEGTQVLVVVEAPVGLLPQEGLERRLTVPAAGVSEPIRFPFVVRAAGLLPVRVTAWLGPRCVGELALELSAQPGGPTVPGPSRRAGLDDARPTDGEATLQVRRGAGGGYSFQLLSNSVWYDPVPGSEGGVLSESIERTLAMLEEFAAGSAGYTDAAARMSLREIGVGLWQELVPEAIKEQFWELRGRLRSFSIATDHDIVPWELLYPLAGRNDHGFLVEQFPVVRRVYGQPRTPRIALRGPAFVVPPDAPPLAHEEITAINRLLRETFAADRAEIISRLEPLKSWIDSGHAGLLHFASHNQFALTAGGSSIAMADGDFLPMMLNSSVTRAVLSRHPLVFINACRSAGAAYGYTRPMSWASKFMAAGAGAFVGTLWAIPSDVARHFSEAFYDAFIRQRLPFGTAMTAARRAVRSDRDPSWLAYTAYSDPEARWDEPASTTEVGHGE</sequence>
<accession>A0ABP8TEB5</accession>
<comment type="caution">
    <text evidence="3">The sequence shown here is derived from an EMBL/GenBank/DDBJ whole genome shotgun (WGS) entry which is preliminary data.</text>
</comment>
<evidence type="ECO:0000313" key="4">
    <source>
        <dbReference type="Proteomes" id="UP001500212"/>
    </source>
</evidence>
<gene>
    <name evidence="3" type="ORF">GCM10023195_14270</name>
</gene>
<proteinExistence type="predicted"/>
<evidence type="ECO:0000256" key="1">
    <source>
        <dbReference type="SAM" id="MobiDB-lite"/>
    </source>
</evidence>
<feature type="compositionally biased region" description="Polar residues" evidence="1">
    <location>
        <begin position="264"/>
        <end position="273"/>
    </location>
</feature>
<dbReference type="EMBL" id="BAABHJ010000003">
    <property type="protein sequence ID" value="GAA4604209.1"/>
    <property type="molecule type" value="Genomic_DNA"/>
</dbReference>
<feature type="domain" description="CHAT" evidence="2">
    <location>
        <begin position="544"/>
        <end position="762"/>
    </location>
</feature>
<organism evidence="3 4">
    <name type="scientific">Actinoallomurus liliacearum</name>
    <dbReference type="NCBI Taxonomy" id="1080073"/>
    <lineage>
        <taxon>Bacteria</taxon>
        <taxon>Bacillati</taxon>
        <taxon>Actinomycetota</taxon>
        <taxon>Actinomycetes</taxon>
        <taxon>Streptosporangiales</taxon>
        <taxon>Thermomonosporaceae</taxon>
        <taxon>Actinoallomurus</taxon>
    </lineage>
</organism>
<evidence type="ECO:0000313" key="3">
    <source>
        <dbReference type="EMBL" id="GAA4604209.1"/>
    </source>
</evidence>